<reference evidence="1 2" key="1">
    <citation type="submission" date="2023-04" db="EMBL/GenBank/DDBJ databases">
        <title>Tenacibaculum tangerinum sp. nov., isolated from sea tidal flat of South Korea.</title>
        <authorList>
            <person name="Lee S.H."/>
            <person name="Kim J.-J."/>
        </authorList>
    </citation>
    <scope>NUCLEOTIDE SEQUENCE [LARGE SCALE GENOMIC DNA]</scope>
    <source>
        <strain evidence="1 2">GRR-S3-23</strain>
    </source>
</reference>
<proteinExistence type="predicted"/>
<accession>A0ABY8L0S1</accession>
<gene>
    <name evidence="1" type="ORF">P8625_12820</name>
</gene>
<dbReference type="EMBL" id="CP122539">
    <property type="protein sequence ID" value="WGH74950.1"/>
    <property type="molecule type" value="Genomic_DNA"/>
</dbReference>
<protein>
    <submittedName>
        <fullName evidence="1">Uncharacterized protein</fullName>
    </submittedName>
</protein>
<evidence type="ECO:0000313" key="1">
    <source>
        <dbReference type="EMBL" id="WGH74950.1"/>
    </source>
</evidence>
<dbReference type="RefSeq" id="WP_279650844.1">
    <property type="nucleotide sequence ID" value="NZ_CP122539.1"/>
</dbReference>
<keyword evidence="2" id="KW-1185">Reference proteome</keyword>
<evidence type="ECO:0000313" key="2">
    <source>
        <dbReference type="Proteomes" id="UP001232001"/>
    </source>
</evidence>
<dbReference type="Proteomes" id="UP001232001">
    <property type="component" value="Chromosome"/>
</dbReference>
<organism evidence="1 2">
    <name type="scientific">Tenacibaculum tangerinum</name>
    <dbReference type="NCBI Taxonomy" id="3038772"/>
    <lineage>
        <taxon>Bacteria</taxon>
        <taxon>Pseudomonadati</taxon>
        <taxon>Bacteroidota</taxon>
        <taxon>Flavobacteriia</taxon>
        <taxon>Flavobacteriales</taxon>
        <taxon>Flavobacteriaceae</taxon>
        <taxon>Tenacibaculum</taxon>
    </lineage>
</organism>
<name>A0ABY8L0S1_9FLAO</name>
<sequence>MDAKKDIGILLKDKLRELKDSPDEIVWVHIEKELVKEKRKKGRKELLVF</sequence>